<evidence type="ECO:0000313" key="8">
    <source>
        <dbReference type="EMBL" id="GAT98247.1"/>
    </source>
</evidence>
<evidence type="ECO:0000256" key="2">
    <source>
        <dbReference type="ARBA" id="ARBA00022527"/>
    </source>
</evidence>
<dbReference type="VEuPathDB" id="AmoebaDB:EHI5A_097640"/>
<dbReference type="VEuPathDB" id="AmoebaDB:EHI8A_071270"/>
<dbReference type="VEuPathDB" id="AmoebaDB:EHI_003900"/>
<dbReference type="OMA" id="GNQPMDY"/>
<dbReference type="VEuPathDB" id="AmoebaDB:KM1_128190"/>
<name>A0A5K1UWW7_ENTHI</name>
<dbReference type="AlphaFoldDB" id="A0A5K1UWW7"/>
<dbReference type="PROSITE" id="PS00108">
    <property type="entry name" value="PROTEIN_KINASE_ST"/>
    <property type="match status" value="1"/>
</dbReference>
<keyword evidence="6" id="KW-0067">ATP-binding</keyword>
<proteinExistence type="inferred from homology"/>
<sequence>MSKRLLKRVSQTEVFQNYGIQEGIILDNETNKYRISKVIGYGAFGIVFLATNIKTGEVNAIKRVSQGKRFKNKELRIQEILHHQNVIKLKDSFLSKLSNSSSFCLNLVMDYLPQNLYQFMRSLKKKVPTIYIRLFSYELIRGLAYLHSLNIIHQDIKPENILVNKNTGDLKICDFGSAKNILDSSEPNVSYICSRHYRAPELVFRTSKYNSSIDIWSYGCILAEMFLGKPLFPGSSTSDQVVKIIKIIGTPTEEEMKAMNNEIPPPILPKVDGIGIENTLSSFKPPVQAITILTHTLQYSPEKRLSASKLLTSEFHKELFNEGVLLPNGNPIPILTQYDEDEWKRGKENETIDKMKEFVEGEKKRILSQNSIRKDKETKDIISDAK</sequence>
<evidence type="ECO:0000256" key="4">
    <source>
        <dbReference type="ARBA" id="ARBA00022741"/>
    </source>
</evidence>
<dbReference type="GO" id="GO:0007165">
    <property type="term" value="P:signal transduction"/>
    <property type="evidence" value="ECO:0007669"/>
    <property type="project" value="TreeGrafter"/>
</dbReference>
<dbReference type="SUPFAM" id="SSF56112">
    <property type="entry name" value="Protein kinase-like (PK-like)"/>
    <property type="match status" value="1"/>
</dbReference>
<keyword evidence="4" id="KW-0547">Nucleotide-binding</keyword>
<evidence type="ECO:0000256" key="1">
    <source>
        <dbReference type="ARBA" id="ARBA00005527"/>
    </source>
</evidence>
<dbReference type="Proteomes" id="UP000078387">
    <property type="component" value="Unassembled WGS sequence"/>
</dbReference>
<evidence type="ECO:0000256" key="3">
    <source>
        <dbReference type="ARBA" id="ARBA00022679"/>
    </source>
</evidence>
<dbReference type="SMART" id="SM00220">
    <property type="entry name" value="S_TKc"/>
    <property type="match status" value="1"/>
</dbReference>
<keyword evidence="2" id="KW-0723">Serine/threonine-protein kinase</keyword>
<dbReference type="GO" id="GO:0005737">
    <property type="term" value="C:cytoplasm"/>
    <property type="evidence" value="ECO:0007669"/>
    <property type="project" value="TreeGrafter"/>
</dbReference>
<protein>
    <submittedName>
        <fullName evidence="8">Protein kinase domain containing protein</fullName>
    </submittedName>
</protein>
<evidence type="ECO:0000259" key="7">
    <source>
        <dbReference type="PROSITE" id="PS50011"/>
    </source>
</evidence>
<dbReference type="GO" id="GO:0004674">
    <property type="term" value="F:protein serine/threonine kinase activity"/>
    <property type="evidence" value="ECO:0007669"/>
    <property type="project" value="UniProtKB-KW"/>
</dbReference>
<dbReference type="InterPro" id="IPR039192">
    <property type="entry name" value="STKc_GSK3"/>
</dbReference>
<evidence type="ECO:0000256" key="5">
    <source>
        <dbReference type="ARBA" id="ARBA00022777"/>
    </source>
</evidence>
<gene>
    <name evidence="8" type="ORF">CL6EHI_003900</name>
</gene>
<dbReference type="FunFam" id="1.10.510.10:FF:000624">
    <property type="entry name" value="Mitogen-activated protein kinase"/>
    <property type="match status" value="1"/>
</dbReference>
<comment type="caution">
    <text evidence="8">The sequence shown here is derived from an EMBL/GenBank/DDBJ whole genome shotgun (WGS) entry which is preliminary data.</text>
</comment>
<dbReference type="InterPro" id="IPR011009">
    <property type="entry name" value="Kinase-like_dom_sf"/>
</dbReference>
<evidence type="ECO:0000256" key="6">
    <source>
        <dbReference type="ARBA" id="ARBA00022840"/>
    </source>
</evidence>
<dbReference type="CDD" id="cd14137">
    <property type="entry name" value="STKc_GSK3"/>
    <property type="match status" value="1"/>
</dbReference>
<dbReference type="Gene3D" id="1.10.510.10">
    <property type="entry name" value="Transferase(Phosphotransferase) domain 1"/>
    <property type="match status" value="1"/>
</dbReference>
<keyword evidence="3" id="KW-0808">Transferase</keyword>
<dbReference type="GO" id="GO:0005524">
    <property type="term" value="F:ATP binding"/>
    <property type="evidence" value="ECO:0007669"/>
    <property type="project" value="UniProtKB-KW"/>
</dbReference>
<dbReference type="Gene3D" id="3.30.200.20">
    <property type="entry name" value="Phosphorylase Kinase, domain 1"/>
    <property type="match status" value="1"/>
</dbReference>
<dbReference type="PROSITE" id="PS50011">
    <property type="entry name" value="PROTEIN_KINASE_DOM"/>
    <property type="match status" value="1"/>
</dbReference>
<accession>A0A5K1UWW7</accession>
<comment type="similarity">
    <text evidence="1">Belongs to the protein kinase superfamily. CMGC Ser/Thr protein kinase family. GSK-3 subfamily.</text>
</comment>
<dbReference type="InterPro" id="IPR000719">
    <property type="entry name" value="Prot_kinase_dom"/>
</dbReference>
<feature type="domain" description="Protein kinase" evidence="7">
    <location>
        <begin position="33"/>
        <end position="319"/>
    </location>
</feature>
<dbReference type="InterPro" id="IPR008271">
    <property type="entry name" value="Ser/Thr_kinase_AS"/>
</dbReference>
<dbReference type="VEuPathDB" id="AmoebaDB:EHI7A_065950"/>
<dbReference type="PANTHER" id="PTHR24057:SF0">
    <property type="entry name" value="PROTEIN KINASE SHAGGY-RELATED"/>
    <property type="match status" value="1"/>
</dbReference>
<dbReference type="Pfam" id="PF00069">
    <property type="entry name" value="Pkinase"/>
    <property type="match status" value="1"/>
</dbReference>
<reference evidence="8 9" key="1">
    <citation type="submission" date="2016-05" db="EMBL/GenBank/DDBJ databases">
        <title>First whole genome sequencing of Entamoeba histolytica HM1:IMSS-clone-6.</title>
        <authorList>
            <person name="Mukherjee Avik.K."/>
            <person name="Izumyama S."/>
            <person name="Nakada-Tsukui K."/>
            <person name="Nozaki T."/>
        </authorList>
    </citation>
    <scope>NUCLEOTIDE SEQUENCE [LARGE SCALE GENOMIC DNA]</scope>
    <source>
        <strain evidence="8 9">HM1:IMSS clone 6</strain>
    </source>
</reference>
<dbReference type="GO" id="GO:0030154">
    <property type="term" value="P:cell differentiation"/>
    <property type="evidence" value="ECO:0007669"/>
    <property type="project" value="TreeGrafter"/>
</dbReference>
<evidence type="ECO:0000313" key="9">
    <source>
        <dbReference type="Proteomes" id="UP000078387"/>
    </source>
</evidence>
<dbReference type="PANTHER" id="PTHR24057">
    <property type="entry name" value="GLYCOGEN SYNTHASE KINASE-3 ALPHA"/>
    <property type="match status" value="1"/>
</dbReference>
<organism evidence="8 9">
    <name type="scientific">Entamoeba histolytica</name>
    <dbReference type="NCBI Taxonomy" id="5759"/>
    <lineage>
        <taxon>Eukaryota</taxon>
        <taxon>Amoebozoa</taxon>
        <taxon>Evosea</taxon>
        <taxon>Archamoebae</taxon>
        <taxon>Mastigamoebida</taxon>
        <taxon>Entamoebidae</taxon>
        <taxon>Entamoeba</taxon>
    </lineage>
</organism>
<keyword evidence="5 8" id="KW-0418">Kinase</keyword>
<dbReference type="EMBL" id="BDEQ01000001">
    <property type="protein sequence ID" value="GAT98247.1"/>
    <property type="molecule type" value="Genomic_DNA"/>
</dbReference>
<dbReference type="GO" id="GO:0005634">
    <property type="term" value="C:nucleus"/>
    <property type="evidence" value="ECO:0007669"/>
    <property type="project" value="TreeGrafter"/>
</dbReference>
<dbReference type="InterPro" id="IPR050591">
    <property type="entry name" value="GSK-3"/>
</dbReference>